<dbReference type="AlphaFoldDB" id="A0A1G9RKB1"/>
<dbReference type="Pfam" id="PF14014">
    <property type="entry name" value="DUF4230"/>
    <property type="match status" value="1"/>
</dbReference>
<evidence type="ECO:0000313" key="2">
    <source>
        <dbReference type="Proteomes" id="UP000199671"/>
    </source>
</evidence>
<organism evidence="1 2">
    <name type="scientific">Actinomyces ruminicola</name>
    <dbReference type="NCBI Taxonomy" id="332524"/>
    <lineage>
        <taxon>Bacteria</taxon>
        <taxon>Bacillati</taxon>
        <taxon>Actinomycetota</taxon>
        <taxon>Actinomycetes</taxon>
        <taxon>Actinomycetales</taxon>
        <taxon>Actinomycetaceae</taxon>
        <taxon>Actinomyces</taxon>
    </lineage>
</organism>
<dbReference type="OrthoDB" id="359931at2"/>
<dbReference type="Proteomes" id="UP000199671">
    <property type="component" value="Unassembled WGS sequence"/>
</dbReference>
<proteinExistence type="predicted"/>
<accession>A0A1G9RKB1</accession>
<dbReference type="InterPro" id="IPR025324">
    <property type="entry name" value="DUF4230"/>
</dbReference>
<name>A0A1G9RKB1_9ACTO</name>
<protein>
    <recommendedName>
        <fullName evidence="3">DUF4230 domain-containing protein</fullName>
    </recommendedName>
</protein>
<reference evidence="1 2" key="1">
    <citation type="submission" date="2016-10" db="EMBL/GenBank/DDBJ databases">
        <authorList>
            <person name="de Groot N.N."/>
        </authorList>
    </citation>
    <scope>NUCLEOTIDE SEQUENCE [LARGE SCALE GENOMIC DNA]</scope>
    <source>
        <strain evidence="1 2">KPR-7B</strain>
    </source>
</reference>
<sequence>MDSTTIAASFEDIAELATEEYNFTNVGKYSESNNKVLAWDVPLTGGSFLITYNGAVKAGIADISAVTIEIDEQSKSVILNAPAVEVLSSTIDPATVQTYDQSFSLVNQLDVDDVTTFLAAEEENAEQLAIDGGLLDKAQTRAEELLTSHVESLLAGTGQSDYAVTVEWAE</sequence>
<gene>
    <name evidence="1" type="ORF">SAMN04487766_10132</name>
</gene>
<dbReference type="RefSeq" id="WP_092607384.1">
    <property type="nucleotide sequence ID" value="NZ_FNHU01000001.1"/>
</dbReference>
<evidence type="ECO:0008006" key="3">
    <source>
        <dbReference type="Google" id="ProtNLM"/>
    </source>
</evidence>
<dbReference type="EMBL" id="FNHU01000001">
    <property type="protein sequence ID" value="SDM23500.1"/>
    <property type="molecule type" value="Genomic_DNA"/>
</dbReference>
<evidence type="ECO:0000313" key="1">
    <source>
        <dbReference type="EMBL" id="SDM23500.1"/>
    </source>
</evidence>